<name>V2T6U1_9GAMM</name>
<dbReference type="AlphaFoldDB" id="V2T6U1"/>
<dbReference type="Proteomes" id="UP000023785">
    <property type="component" value="Unassembled WGS sequence"/>
</dbReference>
<reference evidence="1 2" key="1">
    <citation type="submission" date="2013-10" db="EMBL/GenBank/DDBJ databases">
        <title>The Genome Sequence of Acinetobacter nectaris CIP 110549.</title>
        <authorList>
            <consortium name="The Broad Institute Genomics Platform"/>
            <consortium name="The Broad Institute Genome Sequencing Center for Infectious Disease"/>
            <person name="Cerqueira G."/>
            <person name="Feldgarden M."/>
            <person name="Courvalin P."/>
            <person name="Grillot-Courvalin C."/>
            <person name="Clermont D."/>
            <person name="Rocha E."/>
            <person name="Yoon E.-J."/>
            <person name="Nemec A."/>
            <person name="Young S.K."/>
            <person name="Zeng Q."/>
            <person name="Gargeya S."/>
            <person name="Fitzgerald M."/>
            <person name="Abouelleil A."/>
            <person name="Alvarado L."/>
            <person name="Berlin A.M."/>
            <person name="Chapman S.B."/>
            <person name="Gainer-Dewar J."/>
            <person name="Goldberg J."/>
            <person name="Gnerre S."/>
            <person name="Griggs A."/>
            <person name="Gujja S."/>
            <person name="Hansen M."/>
            <person name="Howarth C."/>
            <person name="Imamovic A."/>
            <person name="Ireland A."/>
            <person name="Larimer J."/>
            <person name="McCowan C."/>
            <person name="Murphy C."/>
            <person name="Pearson M."/>
            <person name="Poon T.W."/>
            <person name="Priest M."/>
            <person name="Roberts A."/>
            <person name="Saif S."/>
            <person name="Shea T."/>
            <person name="Sykes S."/>
            <person name="Wortman J."/>
            <person name="Nusbaum C."/>
            <person name="Birren B."/>
        </authorList>
    </citation>
    <scope>NUCLEOTIDE SEQUENCE [LARGE SCALE GENOMIC DNA]</scope>
    <source>
        <strain evidence="1 2">CIP 110549</strain>
    </source>
</reference>
<evidence type="ECO:0000313" key="2">
    <source>
        <dbReference type="Proteomes" id="UP000023785"/>
    </source>
</evidence>
<dbReference type="OrthoDB" id="6707922at2"/>
<protein>
    <submittedName>
        <fullName evidence="1">Uncharacterized protein</fullName>
    </submittedName>
</protein>
<evidence type="ECO:0000313" key="1">
    <source>
        <dbReference type="EMBL" id="ESK38193.1"/>
    </source>
</evidence>
<dbReference type="RefSeq" id="WP_023273356.1">
    <property type="nucleotide sequence ID" value="NZ_KI530734.1"/>
</dbReference>
<dbReference type="STRING" id="1392540.P256_01720"/>
<dbReference type="eggNOG" id="ENOG50346SB">
    <property type="taxonomic scope" value="Bacteria"/>
</dbReference>
<dbReference type="EMBL" id="AYER01000007">
    <property type="protein sequence ID" value="ESK38193.1"/>
    <property type="molecule type" value="Genomic_DNA"/>
</dbReference>
<dbReference type="HOGENOM" id="CLU_1529346_0_0_6"/>
<dbReference type="PATRIC" id="fig|1392540.3.peg.1662"/>
<organism evidence="1 2">
    <name type="scientific">Acinetobacter nectaris CIP 110549</name>
    <dbReference type="NCBI Taxonomy" id="1392540"/>
    <lineage>
        <taxon>Bacteria</taxon>
        <taxon>Pseudomonadati</taxon>
        <taxon>Pseudomonadota</taxon>
        <taxon>Gammaproteobacteria</taxon>
        <taxon>Moraxellales</taxon>
        <taxon>Moraxellaceae</taxon>
        <taxon>Acinetobacter</taxon>
    </lineage>
</organism>
<comment type="caution">
    <text evidence="1">The sequence shown here is derived from an EMBL/GenBank/DDBJ whole genome shotgun (WGS) entry which is preliminary data.</text>
</comment>
<accession>V2T6U1</accession>
<gene>
    <name evidence="1" type="ORF">P256_01720</name>
</gene>
<proteinExistence type="predicted"/>
<keyword evidence="2" id="KW-1185">Reference proteome</keyword>
<sequence>MSKNIIERIGETDQLYLEQNSASLALERADLRLQLVTLSRNKQEQVHFLHEAIALLEQSRLEFEENISIAEYTELSLLLVKAYMIYYELTKDTKFALITQQILKPLAHLHDGNVYFYLAYASVIKGEVAMTQHWLKKYASTDQFDLHLIKQHHAFVNIQQLPWLKEILTRKLN</sequence>